<evidence type="ECO:0000256" key="9">
    <source>
        <dbReference type="SAM" id="Phobius"/>
    </source>
</evidence>
<reference evidence="11 12" key="1">
    <citation type="submission" date="2018-10" db="EMBL/GenBank/DDBJ databases">
        <authorList>
            <person name="Zhang X."/>
        </authorList>
    </citation>
    <scope>NUCLEOTIDE SEQUENCE [LARGE SCALE GENOMIC DNA]</scope>
    <source>
        <strain evidence="11 12">SK-G1</strain>
    </source>
</reference>
<dbReference type="RefSeq" id="WP_122015096.1">
    <property type="nucleotide sequence ID" value="NZ_CP033169.1"/>
</dbReference>
<dbReference type="Proteomes" id="UP000280960">
    <property type="component" value="Chromosome"/>
</dbReference>
<accession>A0A3G2R826</accession>
<dbReference type="GO" id="GO:0022857">
    <property type="term" value="F:transmembrane transporter activity"/>
    <property type="evidence" value="ECO:0007669"/>
    <property type="project" value="TreeGrafter"/>
</dbReference>
<evidence type="ECO:0000259" key="10">
    <source>
        <dbReference type="Pfam" id="PF04290"/>
    </source>
</evidence>
<keyword evidence="6 9" id="KW-1133">Transmembrane helix</keyword>
<protein>
    <submittedName>
        <fullName evidence="11">TRAP transporter small permease</fullName>
    </submittedName>
</protein>
<evidence type="ECO:0000313" key="11">
    <source>
        <dbReference type="EMBL" id="AYO31218.1"/>
    </source>
</evidence>
<dbReference type="GO" id="GO:0005886">
    <property type="term" value="C:plasma membrane"/>
    <property type="evidence" value="ECO:0007669"/>
    <property type="project" value="UniProtKB-SubCell"/>
</dbReference>
<proteinExistence type="inferred from homology"/>
<dbReference type="InterPro" id="IPR007387">
    <property type="entry name" value="TRAP_DctQ"/>
</dbReference>
<evidence type="ECO:0000256" key="7">
    <source>
        <dbReference type="ARBA" id="ARBA00023136"/>
    </source>
</evidence>
<evidence type="ECO:0000256" key="5">
    <source>
        <dbReference type="ARBA" id="ARBA00022692"/>
    </source>
</evidence>
<dbReference type="InterPro" id="IPR055348">
    <property type="entry name" value="DctQ"/>
</dbReference>
<feature type="transmembrane region" description="Helical" evidence="9">
    <location>
        <begin position="132"/>
        <end position="156"/>
    </location>
</feature>
<sequence>MKQQKQAGFYHSFNKIVQYFLAFLMMAITALTFYQVVMRYVFKSAPFWSEEMVRFLFIWVSFVAAAIGIKEHIHIGIDALVNIFPKPVQKIINVLVYTVISIFGAALIYYGWPVVVMTSNQPSPALGIPMSYVYASLPIMGAMVIFYSLFEVAVLLRNVKEG</sequence>
<comment type="subcellular location">
    <subcellularLocation>
        <location evidence="1">Cell inner membrane</location>
        <topology evidence="1">Multi-pass membrane protein</topology>
    </subcellularLocation>
</comment>
<keyword evidence="5 9" id="KW-0812">Transmembrane</keyword>
<keyword evidence="2" id="KW-0813">Transport</keyword>
<keyword evidence="4" id="KW-0997">Cell inner membrane</keyword>
<evidence type="ECO:0000256" key="1">
    <source>
        <dbReference type="ARBA" id="ARBA00004429"/>
    </source>
</evidence>
<evidence type="ECO:0000313" key="12">
    <source>
        <dbReference type="Proteomes" id="UP000280960"/>
    </source>
</evidence>
<comment type="similarity">
    <text evidence="8">Belongs to the TRAP transporter small permease family.</text>
</comment>
<keyword evidence="3" id="KW-1003">Cell membrane</keyword>
<dbReference type="Pfam" id="PF04290">
    <property type="entry name" value="DctQ"/>
    <property type="match status" value="1"/>
</dbReference>
<feature type="transmembrane region" description="Helical" evidence="9">
    <location>
        <begin position="91"/>
        <end position="112"/>
    </location>
</feature>
<evidence type="ECO:0000256" key="3">
    <source>
        <dbReference type="ARBA" id="ARBA00022475"/>
    </source>
</evidence>
<feature type="transmembrane region" description="Helical" evidence="9">
    <location>
        <begin position="52"/>
        <end position="70"/>
    </location>
</feature>
<dbReference type="PANTHER" id="PTHR35011">
    <property type="entry name" value="2,3-DIKETO-L-GULONATE TRAP TRANSPORTER SMALL PERMEASE PROTEIN YIAM"/>
    <property type="match status" value="1"/>
</dbReference>
<keyword evidence="7 9" id="KW-0472">Membrane</keyword>
<dbReference type="KEGG" id="bacg:D2962_11945"/>
<dbReference type="PANTHER" id="PTHR35011:SF2">
    <property type="entry name" value="2,3-DIKETO-L-GULONATE TRAP TRANSPORTER SMALL PERMEASE PROTEIN YIAM"/>
    <property type="match status" value="1"/>
</dbReference>
<gene>
    <name evidence="11" type="ORF">D2962_11945</name>
</gene>
<evidence type="ECO:0000256" key="4">
    <source>
        <dbReference type="ARBA" id="ARBA00022519"/>
    </source>
</evidence>
<dbReference type="GO" id="GO:0015740">
    <property type="term" value="P:C4-dicarboxylate transport"/>
    <property type="evidence" value="ECO:0007669"/>
    <property type="project" value="TreeGrafter"/>
</dbReference>
<dbReference type="AlphaFoldDB" id="A0A3G2R826"/>
<organism evidence="11 12">
    <name type="scientific">Biomaibacter acetigenes</name>
    <dbReference type="NCBI Taxonomy" id="2316383"/>
    <lineage>
        <taxon>Bacteria</taxon>
        <taxon>Bacillati</taxon>
        <taxon>Bacillota</taxon>
        <taxon>Clostridia</taxon>
        <taxon>Thermosediminibacterales</taxon>
        <taxon>Tepidanaerobacteraceae</taxon>
        <taxon>Biomaibacter</taxon>
    </lineage>
</organism>
<evidence type="ECO:0000256" key="8">
    <source>
        <dbReference type="ARBA" id="ARBA00038436"/>
    </source>
</evidence>
<evidence type="ECO:0000256" key="2">
    <source>
        <dbReference type="ARBA" id="ARBA00022448"/>
    </source>
</evidence>
<feature type="domain" description="Tripartite ATP-independent periplasmic transporters DctQ component" evidence="10">
    <location>
        <begin position="28"/>
        <end position="157"/>
    </location>
</feature>
<feature type="transmembrane region" description="Helical" evidence="9">
    <location>
        <begin position="20"/>
        <end position="40"/>
    </location>
</feature>
<name>A0A3G2R826_9FIRM</name>
<evidence type="ECO:0000256" key="6">
    <source>
        <dbReference type="ARBA" id="ARBA00022989"/>
    </source>
</evidence>
<dbReference type="EMBL" id="CP033169">
    <property type="protein sequence ID" value="AYO31218.1"/>
    <property type="molecule type" value="Genomic_DNA"/>
</dbReference>
<keyword evidence="12" id="KW-1185">Reference proteome</keyword>